<organism evidence="2 3">
    <name type="scientific">Bacteroides fragilis</name>
    <dbReference type="NCBI Taxonomy" id="817"/>
    <lineage>
        <taxon>Bacteria</taxon>
        <taxon>Pseudomonadati</taxon>
        <taxon>Bacteroidota</taxon>
        <taxon>Bacteroidia</taxon>
        <taxon>Bacteroidales</taxon>
        <taxon>Bacteroidaceae</taxon>
        <taxon>Bacteroides</taxon>
    </lineage>
</organism>
<reference evidence="2" key="1">
    <citation type="submission" date="2022-12" db="EMBL/GenBank/DDBJ databases">
        <title>Development of a Multilocus Sequence Typing Scheme for Bacteroides fragilis Based on Whole Genome Sequencing Data and Clinical Application.</title>
        <authorList>
            <person name="Nielsen F.D."/>
            <person name="Justesen U.S."/>
        </authorList>
    </citation>
    <scope>NUCLEOTIDE SEQUENCE</scope>
    <source>
        <strain evidence="2">BF_AM_ODE_DK_2015_4</strain>
    </source>
</reference>
<sequence length="64" mass="7554">MKMKLMALAVLFLLGSQMGWAQTAAFRFTKEKNNRVEEYLFFDNEDDFRDVGRSLLLQSTNLRF</sequence>
<evidence type="ECO:0000256" key="1">
    <source>
        <dbReference type="SAM" id="SignalP"/>
    </source>
</evidence>
<proteinExistence type="predicted"/>
<evidence type="ECO:0000313" key="2">
    <source>
        <dbReference type="EMBL" id="MCZ2686843.1"/>
    </source>
</evidence>
<feature type="chain" id="PRO_5040170282" evidence="1">
    <location>
        <begin position="22"/>
        <end position="64"/>
    </location>
</feature>
<keyword evidence="1" id="KW-0732">Signal</keyword>
<feature type="signal peptide" evidence="1">
    <location>
        <begin position="1"/>
        <end position="21"/>
    </location>
</feature>
<dbReference type="AlphaFoldDB" id="A0A9Q4P8N1"/>
<dbReference type="Proteomes" id="UP001079672">
    <property type="component" value="Unassembled WGS sequence"/>
</dbReference>
<dbReference type="RefSeq" id="WP_137570012.1">
    <property type="nucleotide sequence ID" value="NZ_CP037440.1"/>
</dbReference>
<protein>
    <submittedName>
        <fullName evidence="2">Uncharacterized protein</fullName>
    </submittedName>
</protein>
<comment type="caution">
    <text evidence="2">The sequence shown here is derived from an EMBL/GenBank/DDBJ whole genome shotgun (WGS) entry which is preliminary data.</text>
</comment>
<evidence type="ECO:0000313" key="3">
    <source>
        <dbReference type="Proteomes" id="UP001079672"/>
    </source>
</evidence>
<accession>A0A9Q4P8N1</accession>
<name>A0A9Q4P8N1_BACFG</name>
<gene>
    <name evidence="2" type="ORF">O1433_04925</name>
</gene>
<dbReference type="EMBL" id="JAPTZU010000002">
    <property type="protein sequence ID" value="MCZ2686843.1"/>
    <property type="molecule type" value="Genomic_DNA"/>
</dbReference>